<dbReference type="AlphaFoldDB" id="A0A383RK50"/>
<dbReference type="GO" id="GO:0006508">
    <property type="term" value="P:proteolysis"/>
    <property type="evidence" value="ECO:0007669"/>
    <property type="project" value="UniProtKB-KW"/>
</dbReference>
<keyword evidence="2 6" id="KW-0031">Aminopeptidase</keyword>
<keyword evidence="3 6" id="KW-0645">Protease</keyword>
<comment type="subunit">
    <text evidence="6">Monomer.</text>
</comment>
<dbReference type="PANTHER" id="PTHR43330">
    <property type="entry name" value="METHIONINE AMINOPEPTIDASE"/>
    <property type="match status" value="1"/>
</dbReference>
<dbReference type="Pfam" id="PF00557">
    <property type="entry name" value="Peptidase_M24"/>
    <property type="match status" value="1"/>
</dbReference>
<comment type="catalytic activity">
    <reaction evidence="6 7">
        <text>Release of N-terminal amino acids, preferentially methionine, from peptides and arylamides.</text>
        <dbReference type="EC" id="3.4.11.18"/>
    </reaction>
</comment>
<organism evidence="9 10">
    <name type="scientific">Paenibacillus alvei</name>
    <name type="common">Bacillus alvei</name>
    <dbReference type="NCBI Taxonomy" id="44250"/>
    <lineage>
        <taxon>Bacteria</taxon>
        <taxon>Bacillati</taxon>
        <taxon>Bacillota</taxon>
        <taxon>Bacilli</taxon>
        <taxon>Bacillales</taxon>
        <taxon>Paenibacillaceae</taxon>
        <taxon>Paenibacillus</taxon>
    </lineage>
</organism>
<dbReference type="InterPro" id="IPR002467">
    <property type="entry name" value="Pept_M24A_MAP1"/>
</dbReference>
<feature type="domain" description="Peptidase M24" evidence="8">
    <location>
        <begin position="11"/>
        <end position="239"/>
    </location>
</feature>
<sequence length="264" mass="28076">MENTKTAAQLELMQKAGYLAARCHREVASRLAPGVTTVEIDQFVERWLLQQGATAEQKGYYGYPYATCASVNQVVCHGFPSAKPLKSGDLVTIDFVVNYKGWLADMAWTYGIGQVQPEAKRLMQQTLHALRYAAKLATPGRAVGDIAAAIGRMGREAGYGVVTALVGHGIGQSIHEPPEIPNDGWPGRGPSLEEGMVITLEPIFTLGTSGDVILGADGWSVSTCDGSWGAHFEHTVAVTSDGPRILTCLPFTLGGKNNSSGTLG</sequence>
<reference evidence="10" key="1">
    <citation type="submission" date="2018-08" db="EMBL/GenBank/DDBJ databases">
        <authorList>
            <person name="Chevrot R."/>
        </authorList>
    </citation>
    <scope>NUCLEOTIDE SEQUENCE [LARGE SCALE GENOMIC DNA]</scope>
</reference>
<dbReference type="GO" id="GO:0004239">
    <property type="term" value="F:initiator methionyl aminopeptidase activity"/>
    <property type="evidence" value="ECO:0007669"/>
    <property type="project" value="UniProtKB-UniRule"/>
</dbReference>
<dbReference type="Gene3D" id="3.90.230.10">
    <property type="entry name" value="Creatinase/methionine aminopeptidase superfamily"/>
    <property type="match status" value="1"/>
</dbReference>
<dbReference type="PANTHER" id="PTHR43330:SF17">
    <property type="entry name" value="METHIONINE AMINOPEPTIDASE"/>
    <property type="match status" value="1"/>
</dbReference>
<dbReference type="EC" id="3.4.11.18" evidence="6 7"/>
<dbReference type="InterPro" id="IPR001714">
    <property type="entry name" value="Pept_M24_MAP"/>
</dbReference>
<feature type="binding site" evidence="6">
    <location>
        <position position="105"/>
    </location>
    <ligand>
        <name>a divalent metal cation</name>
        <dbReference type="ChEBI" id="CHEBI:60240"/>
        <label>1</label>
    </ligand>
</feature>
<dbReference type="InterPro" id="IPR000994">
    <property type="entry name" value="Pept_M24"/>
</dbReference>
<evidence type="ECO:0000256" key="6">
    <source>
        <dbReference type="HAMAP-Rule" id="MF_01974"/>
    </source>
</evidence>
<evidence type="ECO:0000256" key="5">
    <source>
        <dbReference type="ARBA" id="ARBA00022801"/>
    </source>
</evidence>
<comment type="cofactor">
    <cofactor evidence="6">
        <name>Co(2+)</name>
        <dbReference type="ChEBI" id="CHEBI:48828"/>
    </cofactor>
    <cofactor evidence="6">
        <name>Zn(2+)</name>
        <dbReference type="ChEBI" id="CHEBI:29105"/>
    </cofactor>
    <cofactor evidence="6">
        <name>Mn(2+)</name>
        <dbReference type="ChEBI" id="CHEBI:29035"/>
    </cofactor>
    <cofactor evidence="6">
        <name>Fe(2+)</name>
        <dbReference type="ChEBI" id="CHEBI:29033"/>
    </cofactor>
    <text evidence="6">Binds 2 divalent metal cations per subunit. Has a high-affinity and a low affinity metal-binding site. The true nature of the physiological cofactor is under debate. The enzyme is active with cobalt, zinc, manganese or divalent iron ions. Most likely, methionine aminopeptidases function as mononuclear Fe(2+)-metalloproteases under physiological conditions, and the catalytically relevant metal-binding site has been assigned to the histidine-containing high-affinity site.</text>
</comment>
<protein>
    <recommendedName>
        <fullName evidence="6 7">Methionine aminopeptidase</fullName>
        <shortName evidence="6">MAP</shortName>
        <shortName evidence="6">MetAP</shortName>
        <ecNumber evidence="6 7">3.4.11.18</ecNumber>
    </recommendedName>
    <alternativeName>
        <fullName evidence="6">Peptidase M</fullName>
    </alternativeName>
</protein>
<evidence type="ECO:0000313" key="10">
    <source>
        <dbReference type="Proteomes" id="UP000304148"/>
    </source>
</evidence>
<evidence type="ECO:0000256" key="4">
    <source>
        <dbReference type="ARBA" id="ARBA00022723"/>
    </source>
</evidence>
<feature type="binding site" evidence="6">
    <location>
        <position position="201"/>
    </location>
    <ligand>
        <name>a divalent metal cation</name>
        <dbReference type="ChEBI" id="CHEBI:60240"/>
        <label>2</label>
        <note>catalytic</note>
    </ligand>
</feature>
<feature type="binding site" evidence="6">
    <location>
        <position position="175"/>
    </location>
    <ligand>
        <name>substrate</name>
    </ligand>
</feature>
<evidence type="ECO:0000256" key="3">
    <source>
        <dbReference type="ARBA" id="ARBA00022670"/>
    </source>
</evidence>
<dbReference type="GO" id="GO:0046872">
    <property type="term" value="F:metal ion binding"/>
    <property type="evidence" value="ECO:0007669"/>
    <property type="project" value="UniProtKB-UniRule"/>
</dbReference>
<feature type="binding site" evidence="6">
    <location>
        <position position="94"/>
    </location>
    <ligand>
        <name>a divalent metal cation</name>
        <dbReference type="ChEBI" id="CHEBI:60240"/>
        <label>1</label>
    </ligand>
</feature>
<evidence type="ECO:0000259" key="8">
    <source>
        <dbReference type="Pfam" id="PF00557"/>
    </source>
</evidence>
<evidence type="ECO:0000256" key="7">
    <source>
        <dbReference type="RuleBase" id="RU003653"/>
    </source>
</evidence>
<gene>
    <name evidence="6 9" type="primary">map</name>
    <name evidence="9" type="ORF">PBLR_15828</name>
</gene>
<dbReference type="GO" id="GO:0005829">
    <property type="term" value="C:cytosol"/>
    <property type="evidence" value="ECO:0007669"/>
    <property type="project" value="TreeGrafter"/>
</dbReference>
<feature type="binding site" evidence="6">
    <location>
        <position position="233"/>
    </location>
    <ligand>
        <name>a divalent metal cation</name>
        <dbReference type="ChEBI" id="CHEBI:60240"/>
        <label>1</label>
    </ligand>
</feature>
<dbReference type="PRINTS" id="PR00599">
    <property type="entry name" value="MAPEPTIDASE"/>
</dbReference>
<evidence type="ECO:0000313" key="9">
    <source>
        <dbReference type="EMBL" id="SYX87398.1"/>
    </source>
</evidence>
<dbReference type="SUPFAM" id="SSF55920">
    <property type="entry name" value="Creatinase/aminopeptidase"/>
    <property type="match status" value="1"/>
</dbReference>
<feature type="binding site" evidence="6">
    <location>
        <position position="77"/>
    </location>
    <ligand>
        <name>substrate</name>
    </ligand>
</feature>
<feature type="binding site" evidence="6">
    <location>
        <position position="105"/>
    </location>
    <ligand>
        <name>a divalent metal cation</name>
        <dbReference type="ChEBI" id="CHEBI:60240"/>
        <label>2</label>
        <note>catalytic</note>
    </ligand>
</feature>
<dbReference type="NCBIfam" id="TIGR00500">
    <property type="entry name" value="met_pdase_I"/>
    <property type="match status" value="1"/>
</dbReference>
<proteinExistence type="inferred from homology"/>
<evidence type="ECO:0000256" key="1">
    <source>
        <dbReference type="ARBA" id="ARBA00002521"/>
    </source>
</evidence>
<dbReference type="InterPro" id="IPR036005">
    <property type="entry name" value="Creatinase/aminopeptidase-like"/>
</dbReference>
<feature type="binding site" evidence="6">
    <location>
        <position position="168"/>
    </location>
    <ligand>
        <name>a divalent metal cation</name>
        <dbReference type="ChEBI" id="CHEBI:60240"/>
        <label>2</label>
        <note>catalytic</note>
    </ligand>
</feature>
<name>A0A383RK50_PAEAL</name>
<evidence type="ECO:0000256" key="2">
    <source>
        <dbReference type="ARBA" id="ARBA00022438"/>
    </source>
</evidence>
<comment type="similarity">
    <text evidence="6">Belongs to the peptidase M24A family. Methionine aminopeptidase type 1 subfamily.</text>
</comment>
<dbReference type="EMBL" id="LS992241">
    <property type="protein sequence ID" value="SYX87398.1"/>
    <property type="molecule type" value="Genomic_DNA"/>
</dbReference>
<dbReference type="Proteomes" id="UP000304148">
    <property type="component" value="Chromosome"/>
</dbReference>
<dbReference type="HAMAP" id="MF_01974">
    <property type="entry name" value="MetAP_1"/>
    <property type="match status" value="1"/>
</dbReference>
<keyword evidence="5 6" id="KW-0378">Hydrolase</keyword>
<comment type="function">
    <text evidence="1 6">Removes the N-terminal methionine from nascent proteins. The N-terminal methionine is often cleaved when the second residue in the primary sequence is small and uncharged (Met-Ala-, Cys, Gly, Pro, Ser, Thr, or Val). Requires deformylation of the N(alpha)-formylated initiator methionine before it can be hydrolyzed.</text>
</comment>
<dbReference type="CDD" id="cd01086">
    <property type="entry name" value="MetAP1"/>
    <property type="match status" value="1"/>
</dbReference>
<accession>A0A383RK50</accession>
<keyword evidence="4 6" id="KW-0479">Metal-binding</keyword>
<feature type="binding site" evidence="6">
    <location>
        <position position="233"/>
    </location>
    <ligand>
        <name>a divalent metal cation</name>
        <dbReference type="ChEBI" id="CHEBI:60240"/>
        <label>2</label>
        <note>catalytic</note>
    </ligand>
</feature>
<dbReference type="RefSeq" id="WP_138189010.1">
    <property type="nucleotide sequence ID" value="NZ_LS992241.1"/>
</dbReference>
<dbReference type="GO" id="GO:0070006">
    <property type="term" value="F:metalloaminopeptidase activity"/>
    <property type="evidence" value="ECO:0007669"/>
    <property type="project" value="UniProtKB-UniRule"/>
</dbReference>